<dbReference type="Gene3D" id="2.60.120.260">
    <property type="entry name" value="Galactose-binding domain-like"/>
    <property type="match status" value="3"/>
</dbReference>
<evidence type="ECO:0000313" key="12">
    <source>
        <dbReference type="Proteomes" id="UP001530400"/>
    </source>
</evidence>
<comment type="function">
    <text evidence="1">Acts as a defensive agent. Recognizes blood group fucosylated oligosaccharides including A, B, H and Lewis B-type antigens. Does not recognize Lewis A antigen and has low affinity for monovalent haptens.</text>
</comment>
<organism evidence="11 12">
    <name type="scientific">Cyclotella atomus</name>
    <dbReference type="NCBI Taxonomy" id="382360"/>
    <lineage>
        <taxon>Eukaryota</taxon>
        <taxon>Sar</taxon>
        <taxon>Stramenopiles</taxon>
        <taxon>Ochrophyta</taxon>
        <taxon>Bacillariophyta</taxon>
        <taxon>Coscinodiscophyceae</taxon>
        <taxon>Thalassiosirophycidae</taxon>
        <taxon>Stephanodiscales</taxon>
        <taxon>Stephanodiscaceae</taxon>
        <taxon>Cyclotella</taxon>
    </lineage>
</organism>
<dbReference type="GO" id="GO:0001868">
    <property type="term" value="P:regulation of complement activation, lectin pathway"/>
    <property type="evidence" value="ECO:0007669"/>
    <property type="project" value="UniProtKB-ARBA"/>
</dbReference>
<dbReference type="SUPFAM" id="SSF49785">
    <property type="entry name" value="Galactose-binding domain-like"/>
    <property type="match status" value="3"/>
</dbReference>
<evidence type="ECO:0000256" key="4">
    <source>
        <dbReference type="ARBA" id="ARBA00022723"/>
    </source>
</evidence>
<evidence type="ECO:0000256" key="3">
    <source>
        <dbReference type="ARBA" id="ARBA00011233"/>
    </source>
</evidence>
<keyword evidence="5" id="KW-0430">Lectin</keyword>
<reference evidence="11 12" key="1">
    <citation type="submission" date="2024-10" db="EMBL/GenBank/DDBJ databases">
        <title>Updated reference genomes for cyclostephanoid diatoms.</title>
        <authorList>
            <person name="Roberts W.R."/>
            <person name="Alverson A.J."/>
        </authorList>
    </citation>
    <scope>NUCLEOTIDE SEQUENCE [LARGE SCALE GENOMIC DNA]</scope>
    <source>
        <strain evidence="11 12">AJA010-31</strain>
    </source>
</reference>
<dbReference type="AlphaFoldDB" id="A0ABD3MXL8"/>
<dbReference type="GO" id="GO:0046872">
    <property type="term" value="F:metal ion binding"/>
    <property type="evidence" value="ECO:0007669"/>
    <property type="project" value="UniProtKB-KW"/>
</dbReference>
<keyword evidence="9" id="KW-0732">Signal</keyword>
<feature type="compositionally biased region" description="Low complexity" evidence="8">
    <location>
        <begin position="496"/>
        <end position="516"/>
    </location>
</feature>
<comment type="subunit">
    <text evidence="3">Homotrimer.</text>
</comment>
<dbReference type="Pfam" id="PF22633">
    <property type="entry name" value="F5_F8_type_C_2"/>
    <property type="match status" value="3"/>
</dbReference>
<dbReference type="GO" id="GO:0010185">
    <property type="term" value="P:regulation of cellular defense response"/>
    <property type="evidence" value="ECO:0007669"/>
    <property type="project" value="UniProtKB-ARBA"/>
</dbReference>
<evidence type="ECO:0000256" key="8">
    <source>
        <dbReference type="SAM" id="MobiDB-lite"/>
    </source>
</evidence>
<evidence type="ECO:0000259" key="10">
    <source>
        <dbReference type="SMART" id="SM00607"/>
    </source>
</evidence>
<feature type="signal peptide" evidence="9">
    <location>
        <begin position="1"/>
        <end position="28"/>
    </location>
</feature>
<proteinExistence type="inferred from homology"/>
<sequence>MANKSVFCTSPNMKLLAFFLIGAKYAESSGTCARILKLESTTGVPLHMFEVQAFSSSVNVAFNKTATQSSTYSSSYVATKAVDGLANTFSHTSVADANAWWMVDFDESDNIESVNILNRYCGSQADPNNCLGRLSNARLSLIDNQGNTLHTTYLSDTTSILKVQVTLPNIPCASSLSPTKSPSTSSSCSDIKQIKIQATTGAVIQMFEVQALSSGVNVAFNKNATQSSTHSSSYVATKAVDNNNNTFSHTAVSDANAWWMVDLQEDFVIDSMAIINRYCQSVSDPSNCLGRLSDATLSLIDQQGAVRYTTSLGNTASKHVITILPSCSSSSSTPVPTKSPATFSTTSPSSSSICSDVTKVKIQATTGAVIQMFEVQALSSGVNVAFNKNATQSSTHSSSYVATKAVDNNNNTFSHTAVSDANAWWMVDLQEDFVIDSMAIINRYCQSVSDPSNCLGRLSDAALSLIDQQGAVRFTTSLGNTASKHVITILPTCLPSSSTPVPSKSPTTSAPSQKPTVAPTKMLSTPVPTKSPASSPSQKPTVTPTKMSTISPVSPTTNAPTSFQTSFGSLSNWDTYCVVPNATSYEKCHGFEIELEDLPCSSVYYTFSYNRYGTPNKTDTNTGGCIVTYQSGYDDVNHHWLVTTPVPSSLVQNGQVVPNGKVVPTGGHSCFSSGQSDYATSGCEHFGVSLGAGASPSATKYRWLIENPNVPGTLMASSTRVGIPAVTWNVQVGAGAGGGNIVAAVIVAEPPEEEDEQHNCACWKWGEPRFVKVYTTEIEYEVDLDHLLTDSAEMNQTKNETEIEWILMQGRPTCDEDCQPVVVNETENELELSNEVGDSKTSIIRRYEFYEYAGAVNPEDNEAQPDNGCENHPDTCDILGNYFGAQMAAAVILHGDGLKIATQSPVMAGKKDVEYILMLTAIGGSPPYTWSLSNLGDLFAGLTLSSDGIISGTPTSSGNATLELTVQDYDATSVSKLLSLTMAD</sequence>
<keyword evidence="6" id="KW-0106">Calcium</keyword>
<dbReference type="PANTHER" id="PTHR45713">
    <property type="entry name" value="FTP DOMAIN-CONTAINING PROTEIN"/>
    <property type="match status" value="1"/>
</dbReference>
<evidence type="ECO:0000256" key="2">
    <source>
        <dbReference type="ARBA" id="ARBA00010147"/>
    </source>
</evidence>
<feature type="chain" id="PRO_5044796031" description="Fucolectin tachylectin-4 pentraxin-1 domain-containing protein" evidence="9">
    <location>
        <begin position="29"/>
        <end position="984"/>
    </location>
</feature>
<keyword evidence="4" id="KW-0479">Metal-binding</keyword>
<comment type="similarity">
    <text evidence="2">Belongs to the fucolectin family.</text>
</comment>
<dbReference type="GO" id="GO:0042806">
    <property type="term" value="F:fucose binding"/>
    <property type="evidence" value="ECO:0007669"/>
    <property type="project" value="UniProtKB-ARBA"/>
</dbReference>
<name>A0ABD3MXL8_9STRA</name>
<accession>A0ABD3MXL8</accession>
<dbReference type="InterPro" id="IPR008979">
    <property type="entry name" value="Galactose-bd-like_sf"/>
</dbReference>
<keyword evidence="7" id="KW-1015">Disulfide bond</keyword>
<gene>
    <name evidence="11" type="ORF">ACHAWO_011278</name>
</gene>
<evidence type="ECO:0000256" key="5">
    <source>
        <dbReference type="ARBA" id="ARBA00022734"/>
    </source>
</evidence>
<feature type="compositionally biased region" description="Polar residues" evidence="8">
    <location>
        <begin position="522"/>
        <end position="557"/>
    </location>
</feature>
<feature type="domain" description="Fucolectin tachylectin-4 pentraxin-1" evidence="10">
    <location>
        <begin position="57"/>
        <end position="223"/>
    </location>
</feature>
<evidence type="ECO:0000256" key="1">
    <source>
        <dbReference type="ARBA" id="ARBA00002219"/>
    </source>
</evidence>
<protein>
    <recommendedName>
        <fullName evidence="10">Fucolectin tachylectin-4 pentraxin-1 domain-containing protein</fullName>
    </recommendedName>
</protein>
<evidence type="ECO:0000313" key="11">
    <source>
        <dbReference type="EMBL" id="KAL3768074.1"/>
    </source>
</evidence>
<dbReference type="InterPro" id="IPR051941">
    <property type="entry name" value="BG_Antigen-Binding_Lectin"/>
</dbReference>
<comment type="caution">
    <text evidence="11">The sequence shown here is derived from an EMBL/GenBank/DDBJ whole genome shotgun (WGS) entry which is preliminary data.</text>
</comment>
<evidence type="ECO:0000256" key="7">
    <source>
        <dbReference type="ARBA" id="ARBA00023157"/>
    </source>
</evidence>
<dbReference type="Gene3D" id="2.60.40.10">
    <property type="entry name" value="Immunoglobulins"/>
    <property type="match status" value="1"/>
</dbReference>
<dbReference type="EMBL" id="JALLPJ020001354">
    <property type="protein sequence ID" value="KAL3768074.1"/>
    <property type="molecule type" value="Genomic_DNA"/>
</dbReference>
<dbReference type="InterPro" id="IPR006585">
    <property type="entry name" value="FTP1"/>
</dbReference>
<evidence type="ECO:0000256" key="6">
    <source>
        <dbReference type="ARBA" id="ARBA00022837"/>
    </source>
</evidence>
<dbReference type="SMART" id="SM00607">
    <property type="entry name" value="FTP"/>
    <property type="match status" value="1"/>
</dbReference>
<dbReference type="Proteomes" id="UP001530400">
    <property type="component" value="Unassembled WGS sequence"/>
</dbReference>
<evidence type="ECO:0000256" key="9">
    <source>
        <dbReference type="SAM" id="SignalP"/>
    </source>
</evidence>
<feature type="region of interest" description="Disordered" evidence="8">
    <location>
        <begin position="496"/>
        <end position="557"/>
    </location>
</feature>
<dbReference type="PANTHER" id="PTHR45713:SF6">
    <property type="entry name" value="F5_8 TYPE C DOMAIN-CONTAINING PROTEIN"/>
    <property type="match status" value="1"/>
</dbReference>
<keyword evidence="12" id="KW-1185">Reference proteome</keyword>
<dbReference type="InterPro" id="IPR013783">
    <property type="entry name" value="Ig-like_fold"/>
</dbReference>